<feature type="non-terminal residue" evidence="3">
    <location>
        <position position="1"/>
    </location>
</feature>
<proteinExistence type="predicted"/>
<dbReference type="InterPro" id="IPR012417">
    <property type="entry name" value="CaM-bd_dom_pln"/>
</dbReference>
<feature type="compositionally biased region" description="Low complexity" evidence="1">
    <location>
        <begin position="48"/>
        <end position="65"/>
    </location>
</feature>
<evidence type="ECO:0000256" key="1">
    <source>
        <dbReference type="SAM" id="MobiDB-lite"/>
    </source>
</evidence>
<dbReference type="Proteomes" id="UP001163823">
    <property type="component" value="Chromosome 6"/>
</dbReference>
<feature type="compositionally biased region" description="Low complexity" evidence="1">
    <location>
        <begin position="138"/>
        <end position="151"/>
    </location>
</feature>
<dbReference type="PANTHER" id="PTHR33349">
    <property type="entry name" value="EMB|CAB62594.1"/>
    <property type="match status" value="1"/>
</dbReference>
<feature type="compositionally biased region" description="Basic and acidic residues" evidence="1">
    <location>
        <begin position="20"/>
        <end position="33"/>
    </location>
</feature>
<feature type="compositionally biased region" description="Basic and acidic residues" evidence="1">
    <location>
        <begin position="213"/>
        <end position="274"/>
    </location>
</feature>
<comment type="caution">
    <text evidence="3">The sequence shown here is derived from an EMBL/GenBank/DDBJ whole genome shotgun (WGS) entry which is preliminary data.</text>
</comment>
<feature type="region of interest" description="Disordered" evidence="1">
    <location>
        <begin position="20"/>
        <end position="190"/>
    </location>
</feature>
<dbReference type="SMART" id="SM01054">
    <property type="entry name" value="CaM_binding"/>
    <property type="match status" value="1"/>
</dbReference>
<dbReference type="Pfam" id="PF07839">
    <property type="entry name" value="CaM_binding"/>
    <property type="match status" value="1"/>
</dbReference>
<sequence>RFLSTISQLRHIEIYMATSKPKDSTTLVKEKKLASSNSHITHTKKTTTKPSNTSSTHDKASSTSSEKQIPNYLKSTIASRPESHSFKHVKKQNLDETPQKPTLNRRRSFDKPIPPSTSRLHKALVSPGPRERTITQRSTSFSSKSTIPSKPILEKTSKTIKDGKPSQLLLAKSAKKSTSPSTVKKVTGGLPAKNLAKAPKVSDITQDLNVENKEEVKKRANRVIEEVVKVEDDQQEGENHSEEIAKSEDTEHQHDVVDSQSDHTNIDRVEEEKVIPTVSEELEGTPVSDGQIDEAQDKQKTEETKHELAGEEKKDKDESNSNNQGEGSESDRKVAVKEEVGEEGGVLEDDGNENRNEGKTLDEKEEVDGESEGLDLKEKFVSYAEHGVEEEEQTESATSSSSSKHQGNKKESPAYNDVIEETTSKLLEQRKNKVRALVGAFETVIDYESK</sequence>
<feature type="domain" description="Calmodulin-binding" evidence="2">
    <location>
        <begin position="351"/>
        <end position="446"/>
    </location>
</feature>
<feature type="region of interest" description="Disordered" evidence="1">
    <location>
        <begin position="213"/>
        <end position="417"/>
    </location>
</feature>
<dbReference type="EMBL" id="JARAOO010000006">
    <property type="protein sequence ID" value="KAJ7966048.1"/>
    <property type="molecule type" value="Genomic_DNA"/>
</dbReference>
<feature type="compositionally biased region" description="Basic and acidic residues" evidence="1">
    <location>
        <begin position="152"/>
        <end position="164"/>
    </location>
</feature>
<dbReference type="PANTHER" id="PTHR33349:SF20">
    <property type="entry name" value="CHROMO DOMAIN CEC-LIKE PROTEIN"/>
    <property type="match status" value="1"/>
</dbReference>
<feature type="compositionally biased region" description="Acidic residues" evidence="1">
    <location>
        <begin position="340"/>
        <end position="351"/>
    </location>
</feature>
<dbReference type="GO" id="GO:0005516">
    <property type="term" value="F:calmodulin binding"/>
    <property type="evidence" value="ECO:0007669"/>
    <property type="project" value="InterPro"/>
</dbReference>
<feature type="compositionally biased region" description="Acidic residues" evidence="1">
    <location>
        <begin position="363"/>
        <end position="373"/>
    </location>
</feature>
<evidence type="ECO:0000259" key="2">
    <source>
        <dbReference type="SMART" id="SM01054"/>
    </source>
</evidence>
<reference evidence="3" key="1">
    <citation type="journal article" date="2023" name="Science">
        <title>Elucidation of the pathway for biosynthesis of saponin adjuvants from the soapbark tree.</title>
        <authorList>
            <person name="Reed J."/>
            <person name="Orme A."/>
            <person name="El-Demerdash A."/>
            <person name="Owen C."/>
            <person name="Martin L.B.B."/>
            <person name="Misra R.C."/>
            <person name="Kikuchi S."/>
            <person name="Rejzek M."/>
            <person name="Martin A.C."/>
            <person name="Harkess A."/>
            <person name="Leebens-Mack J."/>
            <person name="Louveau T."/>
            <person name="Stephenson M.J."/>
            <person name="Osbourn A."/>
        </authorList>
    </citation>
    <scope>NUCLEOTIDE SEQUENCE</scope>
    <source>
        <strain evidence="3">S10</strain>
    </source>
</reference>
<protein>
    <submittedName>
        <fullName evidence="3">Calmodulin-binding domain</fullName>
    </submittedName>
</protein>
<name>A0AAD7LXQ7_QUISA</name>
<gene>
    <name evidence="3" type="ORF">O6P43_015586</name>
</gene>
<evidence type="ECO:0000313" key="4">
    <source>
        <dbReference type="Proteomes" id="UP001163823"/>
    </source>
</evidence>
<dbReference type="KEGG" id="qsa:O6P43_015586"/>
<feature type="compositionally biased region" description="Low complexity" evidence="1">
    <location>
        <begin position="165"/>
        <end position="187"/>
    </location>
</feature>
<dbReference type="AlphaFoldDB" id="A0AAD7LXQ7"/>
<evidence type="ECO:0000313" key="3">
    <source>
        <dbReference type="EMBL" id="KAJ7966048.1"/>
    </source>
</evidence>
<organism evidence="3 4">
    <name type="scientific">Quillaja saponaria</name>
    <name type="common">Soap bark tree</name>
    <dbReference type="NCBI Taxonomy" id="32244"/>
    <lineage>
        <taxon>Eukaryota</taxon>
        <taxon>Viridiplantae</taxon>
        <taxon>Streptophyta</taxon>
        <taxon>Embryophyta</taxon>
        <taxon>Tracheophyta</taxon>
        <taxon>Spermatophyta</taxon>
        <taxon>Magnoliopsida</taxon>
        <taxon>eudicotyledons</taxon>
        <taxon>Gunneridae</taxon>
        <taxon>Pentapetalae</taxon>
        <taxon>rosids</taxon>
        <taxon>fabids</taxon>
        <taxon>Fabales</taxon>
        <taxon>Quillajaceae</taxon>
        <taxon>Quillaja</taxon>
    </lineage>
</organism>
<keyword evidence="4" id="KW-1185">Reference proteome</keyword>
<accession>A0AAD7LXQ7</accession>
<feature type="compositionally biased region" description="Basic and acidic residues" evidence="1">
    <location>
        <begin position="352"/>
        <end position="362"/>
    </location>
</feature>
<feature type="compositionally biased region" description="Basic and acidic residues" evidence="1">
    <location>
        <begin position="329"/>
        <end position="339"/>
    </location>
</feature>
<feature type="compositionally biased region" description="Basic and acidic residues" evidence="1">
    <location>
        <begin position="295"/>
        <end position="319"/>
    </location>
</feature>